<evidence type="ECO:0000256" key="1">
    <source>
        <dbReference type="SAM" id="Phobius"/>
    </source>
</evidence>
<proteinExistence type="predicted"/>
<gene>
    <name evidence="2" type="ORF">g.2122</name>
</gene>
<organism evidence="2">
    <name type="scientific">Clastoptera arizonana</name>
    <name type="common">Arizona spittle bug</name>
    <dbReference type="NCBI Taxonomy" id="38151"/>
    <lineage>
        <taxon>Eukaryota</taxon>
        <taxon>Metazoa</taxon>
        <taxon>Ecdysozoa</taxon>
        <taxon>Arthropoda</taxon>
        <taxon>Hexapoda</taxon>
        <taxon>Insecta</taxon>
        <taxon>Pterygota</taxon>
        <taxon>Neoptera</taxon>
        <taxon>Paraneoptera</taxon>
        <taxon>Hemiptera</taxon>
        <taxon>Auchenorrhyncha</taxon>
        <taxon>Cercopoidea</taxon>
        <taxon>Clastopteridae</taxon>
        <taxon>Clastoptera</taxon>
    </lineage>
</organism>
<feature type="transmembrane region" description="Helical" evidence="1">
    <location>
        <begin position="78"/>
        <end position="97"/>
    </location>
</feature>
<sequence>MPVTGKSMCSGLLNLKRGCIIIVFLNVAVNISFIIVASHYESAVYYILVKIGPEVILMVSNLILAVAVIGNIPRLIEYWLSAIFLVEFFRYMLYFGNNRIMNVLEDRIGEVVV</sequence>
<feature type="transmembrane region" description="Helical" evidence="1">
    <location>
        <begin position="55"/>
        <end position="72"/>
    </location>
</feature>
<dbReference type="EMBL" id="GEDC01008258">
    <property type="protein sequence ID" value="JAS29040.1"/>
    <property type="molecule type" value="Transcribed_RNA"/>
</dbReference>
<name>A0A1B6DTP1_9HEMI</name>
<protein>
    <submittedName>
        <fullName evidence="2">Uncharacterized protein</fullName>
    </submittedName>
</protein>
<feature type="non-terminal residue" evidence="2">
    <location>
        <position position="113"/>
    </location>
</feature>
<dbReference type="AlphaFoldDB" id="A0A1B6DTP1"/>
<keyword evidence="1" id="KW-1133">Transmembrane helix</keyword>
<reference evidence="2" key="1">
    <citation type="submission" date="2015-12" db="EMBL/GenBank/DDBJ databases">
        <title>De novo transcriptome assembly of four potential Pierce s Disease insect vectors from Arizona vineyards.</title>
        <authorList>
            <person name="Tassone E.E."/>
        </authorList>
    </citation>
    <scope>NUCLEOTIDE SEQUENCE</scope>
</reference>
<feature type="transmembrane region" description="Helical" evidence="1">
    <location>
        <begin position="20"/>
        <end position="48"/>
    </location>
</feature>
<keyword evidence="1" id="KW-0472">Membrane</keyword>
<accession>A0A1B6DTP1</accession>
<evidence type="ECO:0000313" key="2">
    <source>
        <dbReference type="EMBL" id="JAS29040.1"/>
    </source>
</evidence>
<keyword evidence="1" id="KW-0812">Transmembrane</keyword>